<dbReference type="GO" id="GO:0071555">
    <property type="term" value="P:cell wall organization"/>
    <property type="evidence" value="ECO:0007669"/>
    <property type="project" value="UniProtKB-UniRule"/>
</dbReference>
<evidence type="ECO:0000256" key="7">
    <source>
        <dbReference type="PROSITE-ProRule" id="PRU01373"/>
    </source>
</evidence>
<dbReference type="InterPro" id="IPR050979">
    <property type="entry name" value="LD-transpeptidase"/>
</dbReference>
<dbReference type="GO" id="GO:0018104">
    <property type="term" value="P:peptidoglycan-protein cross-linking"/>
    <property type="evidence" value="ECO:0007669"/>
    <property type="project" value="TreeGrafter"/>
</dbReference>
<dbReference type="Pfam" id="PF03734">
    <property type="entry name" value="YkuD"/>
    <property type="match status" value="1"/>
</dbReference>
<dbReference type="GO" id="GO:0008360">
    <property type="term" value="P:regulation of cell shape"/>
    <property type="evidence" value="ECO:0007669"/>
    <property type="project" value="UniProtKB-UniRule"/>
</dbReference>
<dbReference type="Gene3D" id="2.40.440.10">
    <property type="entry name" value="L,D-transpeptidase catalytic domain-like"/>
    <property type="match status" value="1"/>
</dbReference>
<organism evidence="10 11">
    <name type="scientific">Halochromatium glycolicum</name>
    <dbReference type="NCBI Taxonomy" id="85075"/>
    <lineage>
        <taxon>Bacteria</taxon>
        <taxon>Pseudomonadati</taxon>
        <taxon>Pseudomonadota</taxon>
        <taxon>Gammaproteobacteria</taxon>
        <taxon>Chromatiales</taxon>
        <taxon>Chromatiaceae</taxon>
        <taxon>Halochromatium</taxon>
    </lineage>
</organism>
<evidence type="ECO:0000256" key="5">
    <source>
        <dbReference type="ARBA" id="ARBA00022984"/>
    </source>
</evidence>
<keyword evidence="5 7" id="KW-0573">Peptidoglycan synthesis</keyword>
<dbReference type="EMBL" id="NRSJ01000007">
    <property type="protein sequence ID" value="MBK1704087.1"/>
    <property type="molecule type" value="Genomic_DNA"/>
</dbReference>
<dbReference type="PROSITE" id="PS52029">
    <property type="entry name" value="LD_TPASE"/>
    <property type="match status" value="1"/>
</dbReference>
<feature type="region of interest" description="Disordered" evidence="8">
    <location>
        <begin position="236"/>
        <end position="524"/>
    </location>
</feature>
<dbReference type="GO" id="GO:0071972">
    <property type="term" value="F:peptidoglycan L,D-transpeptidase activity"/>
    <property type="evidence" value="ECO:0007669"/>
    <property type="project" value="TreeGrafter"/>
</dbReference>
<evidence type="ECO:0000313" key="11">
    <source>
        <dbReference type="Proteomes" id="UP001296776"/>
    </source>
</evidence>
<feature type="compositionally biased region" description="Low complexity" evidence="8">
    <location>
        <begin position="245"/>
        <end position="256"/>
    </location>
</feature>
<dbReference type="InterPro" id="IPR005490">
    <property type="entry name" value="LD_TPept_cat_dom"/>
</dbReference>
<dbReference type="PANTHER" id="PTHR30582:SF2">
    <property type="entry name" value="L,D-TRANSPEPTIDASE YCIB-RELATED"/>
    <property type="match status" value="1"/>
</dbReference>
<dbReference type="SUPFAM" id="SSF141523">
    <property type="entry name" value="L,D-transpeptidase catalytic domain-like"/>
    <property type="match status" value="1"/>
</dbReference>
<feature type="active site" description="Nucleophile" evidence="7">
    <location>
        <position position="197"/>
    </location>
</feature>
<feature type="active site" description="Proton donor/acceptor" evidence="7">
    <location>
        <position position="182"/>
    </location>
</feature>
<feature type="compositionally biased region" description="Low complexity" evidence="8">
    <location>
        <begin position="464"/>
        <end position="477"/>
    </location>
</feature>
<evidence type="ECO:0000256" key="8">
    <source>
        <dbReference type="SAM" id="MobiDB-lite"/>
    </source>
</evidence>
<comment type="pathway">
    <text evidence="1 7">Cell wall biogenesis; peptidoglycan biosynthesis.</text>
</comment>
<feature type="compositionally biased region" description="Low complexity" evidence="8">
    <location>
        <begin position="408"/>
        <end position="426"/>
    </location>
</feature>
<proteinExistence type="inferred from homology"/>
<evidence type="ECO:0000256" key="4">
    <source>
        <dbReference type="ARBA" id="ARBA00022960"/>
    </source>
</evidence>
<dbReference type="InterPro" id="IPR038063">
    <property type="entry name" value="Transpep_catalytic_dom"/>
</dbReference>
<dbReference type="AlphaFoldDB" id="A0AAJ0U2M7"/>
<evidence type="ECO:0000256" key="6">
    <source>
        <dbReference type="ARBA" id="ARBA00023316"/>
    </source>
</evidence>
<keyword evidence="6 7" id="KW-0961">Cell wall biogenesis/degradation</keyword>
<keyword evidence="11" id="KW-1185">Reference proteome</keyword>
<dbReference type="PANTHER" id="PTHR30582">
    <property type="entry name" value="L,D-TRANSPEPTIDASE"/>
    <property type="match status" value="1"/>
</dbReference>
<feature type="compositionally biased region" description="Polar residues" evidence="8">
    <location>
        <begin position="313"/>
        <end position="335"/>
    </location>
</feature>
<feature type="compositionally biased region" description="Polar residues" evidence="8">
    <location>
        <begin position="353"/>
        <end position="378"/>
    </location>
</feature>
<feature type="domain" description="L,D-TPase catalytic" evidence="9">
    <location>
        <begin position="82"/>
        <end position="221"/>
    </location>
</feature>
<evidence type="ECO:0000256" key="2">
    <source>
        <dbReference type="ARBA" id="ARBA00005992"/>
    </source>
</evidence>
<dbReference type="GO" id="GO:0005576">
    <property type="term" value="C:extracellular region"/>
    <property type="evidence" value="ECO:0007669"/>
    <property type="project" value="TreeGrafter"/>
</dbReference>
<dbReference type="Proteomes" id="UP001296776">
    <property type="component" value="Unassembled WGS sequence"/>
</dbReference>
<dbReference type="CDD" id="cd16913">
    <property type="entry name" value="YkuD_like"/>
    <property type="match status" value="1"/>
</dbReference>
<feature type="compositionally biased region" description="Low complexity" evidence="8">
    <location>
        <begin position="497"/>
        <end position="514"/>
    </location>
</feature>
<accession>A0AAJ0U2M7</accession>
<keyword evidence="4 7" id="KW-0133">Cell shape</keyword>
<name>A0AAJ0U2M7_9GAMM</name>
<evidence type="ECO:0000313" key="10">
    <source>
        <dbReference type="EMBL" id="MBK1704087.1"/>
    </source>
</evidence>
<gene>
    <name evidence="10" type="ORF">CKO40_05880</name>
</gene>
<reference evidence="10" key="1">
    <citation type="submission" date="2017-08" db="EMBL/GenBank/DDBJ databases">
        <authorList>
            <person name="Imhoff J.F."/>
            <person name="Rahn T."/>
            <person name="Kuenzel S."/>
            <person name="Neulinger S.C."/>
        </authorList>
    </citation>
    <scope>NUCLEOTIDE SEQUENCE</scope>
    <source>
        <strain evidence="10">DSM 11080</strain>
    </source>
</reference>
<comment type="similarity">
    <text evidence="2">Belongs to the YkuD family.</text>
</comment>
<reference evidence="10" key="2">
    <citation type="journal article" date="2020" name="Microorganisms">
        <title>Osmotic Adaptation and Compatible Solute Biosynthesis of Phototrophic Bacteria as Revealed from Genome Analyses.</title>
        <authorList>
            <person name="Imhoff J.F."/>
            <person name="Rahn T."/>
            <person name="Kunzel S."/>
            <person name="Keller A."/>
            <person name="Neulinger S.C."/>
        </authorList>
    </citation>
    <scope>NUCLEOTIDE SEQUENCE</scope>
    <source>
        <strain evidence="10">DSM 11080</strain>
    </source>
</reference>
<feature type="compositionally biased region" description="Polar residues" evidence="8">
    <location>
        <begin position="435"/>
        <end position="445"/>
    </location>
</feature>
<comment type="caution">
    <text evidence="10">The sequence shown here is derived from an EMBL/GenBank/DDBJ whole genome shotgun (WGS) entry which is preliminary data.</text>
</comment>
<dbReference type="GO" id="GO:0016740">
    <property type="term" value="F:transferase activity"/>
    <property type="evidence" value="ECO:0007669"/>
    <property type="project" value="UniProtKB-KW"/>
</dbReference>
<evidence type="ECO:0000256" key="1">
    <source>
        <dbReference type="ARBA" id="ARBA00004752"/>
    </source>
</evidence>
<evidence type="ECO:0000259" key="9">
    <source>
        <dbReference type="PROSITE" id="PS52029"/>
    </source>
</evidence>
<evidence type="ECO:0000256" key="3">
    <source>
        <dbReference type="ARBA" id="ARBA00022679"/>
    </source>
</evidence>
<sequence>MISNPASARPLWGILLALGIPLLLTGCAQIPFQTSTNDASEPADVEPELETAVSAETAIPGPQESAEPGQLYEWNGHGRPISHVVIDTEAQRARFYDGPEQVGWTTIASGVSSHPTPRGEFEVIEKVKDKRSNLYGRIYDASGNLHKRNAHARRDSIPSGGKFVGARMPHFMRMTYDGIGMHAGAIPQPGQPASHGCIRLPDEIASSLFAQVDLGTRVTVVGDGPDYGNYAERIQRQREQERQKQVAAASASAASAERQATSRLSSGAANDTAQSRASPGSTRSSQARSQPSDATGDSVLASARRNTAHSDESGSSGSTQAAETAEPSTVEQTPARTEPSDSAVPAPEGPSQLEPSQLEPSQLEPSQLEPSQLTSAQQPAPDKQRRAAEISPAAGGETRATNAQTRDSTASRSASASTSASTSTSAAPPPSSPSNRDVTTDSTNADAELPDDRTDGRSQADPQSGTASGTSQGTGITPSALPDAGQEPAPEPTATGRAEPAASEAPARADSSEPNEAAPVNDAT</sequence>
<feature type="compositionally biased region" description="Polar residues" evidence="8">
    <location>
        <begin position="258"/>
        <end position="295"/>
    </location>
</feature>
<dbReference type="RefSeq" id="WP_200345265.1">
    <property type="nucleotide sequence ID" value="NZ_NRSJ01000007.1"/>
</dbReference>
<keyword evidence="3" id="KW-0808">Transferase</keyword>
<protein>
    <recommendedName>
        <fullName evidence="9">L,D-TPase catalytic domain-containing protein</fullName>
    </recommendedName>
</protein>